<gene>
    <name evidence="2" type="ORF">FHU36_000691</name>
</gene>
<reference evidence="2 3" key="1">
    <citation type="submission" date="2020-08" db="EMBL/GenBank/DDBJ databases">
        <title>Sequencing the genomes of 1000 actinobacteria strains.</title>
        <authorList>
            <person name="Klenk H.-P."/>
        </authorList>
    </citation>
    <scope>NUCLEOTIDE SEQUENCE [LARGE SCALE GENOMIC DNA]</scope>
    <source>
        <strain evidence="2 3">DSM 45913</strain>
    </source>
</reference>
<keyword evidence="3" id="KW-1185">Reference proteome</keyword>
<evidence type="ECO:0000256" key="1">
    <source>
        <dbReference type="SAM" id="Phobius"/>
    </source>
</evidence>
<keyword evidence="1" id="KW-0812">Transmembrane</keyword>
<dbReference type="AlphaFoldDB" id="A0A7X0BWU1"/>
<proteinExistence type="predicted"/>
<name>A0A7X0BWU1_9ACTN</name>
<keyword evidence="1" id="KW-0472">Membrane</keyword>
<sequence length="327" mass="34988">MKRLPALALALLVHALTLAFVGLGVWTTVVNSGLFVGWLFGGLLVAIGWMLRPRLDAGLPADAEMLDRSAAPELYGVVERVADRVGVPRPHRVAVRDLDPGARYVRTGLRRTPVLAVGLPLWLALSPGQRVTMLAVACAETPSLEEVVVDGALATLAEWRAALLGAAPLRVREEAQTKVVAASLTADHPGTGYEVAGMLGRAVGRVLGGPLLLVEYTLTRLVRSDESRRRRRREERALRVVTASALGELEALAESGRYLAPMRAAALRGEGIASIRAGALARARLTDDGVLTAAPGSHLLHADQSDRIDEELLRHYTRAVRGFGLIS</sequence>
<dbReference type="EMBL" id="JACHJB010000001">
    <property type="protein sequence ID" value="MBB6344182.1"/>
    <property type="molecule type" value="Genomic_DNA"/>
</dbReference>
<evidence type="ECO:0008006" key="4">
    <source>
        <dbReference type="Google" id="ProtNLM"/>
    </source>
</evidence>
<protein>
    <recommendedName>
        <fullName evidence="4">Peptidase M48 domain-containing protein</fullName>
    </recommendedName>
</protein>
<dbReference type="RefSeq" id="WP_185082347.1">
    <property type="nucleotide sequence ID" value="NZ_JACHJB010000001.1"/>
</dbReference>
<evidence type="ECO:0000313" key="3">
    <source>
        <dbReference type="Proteomes" id="UP000583800"/>
    </source>
</evidence>
<keyword evidence="1" id="KW-1133">Transmembrane helix</keyword>
<organism evidence="2 3">
    <name type="scientific">Nonomuraea muscovyensis</name>
    <dbReference type="NCBI Taxonomy" id="1124761"/>
    <lineage>
        <taxon>Bacteria</taxon>
        <taxon>Bacillati</taxon>
        <taxon>Actinomycetota</taxon>
        <taxon>Actinomycetes</taxon>
        <taxon>Streptosporangiales</taxon>
        <taxon>Streptosporangiaceae</taxon>
        <taxon>Nonomuraea</taxon>
    </lineage>
</organism>
<accession>A0A7X0BWU1</accession>
<dbReference type="Proteomes" id="UP000583800">
    <property type="component" value="Unassembled WGS sequence"/>
</dbReference>
<comment type="caution">
    <text evidence="2">The sequence shown here is derived from an EMBL/GenBank/DDBJ whole genome shotgun (WGS) entry which is preliminary data.</text>
</comment>
<evidence type="ECO:0000313" key="2">
    <source>
        <dbReference type="EMBL" id="MBB6344182.1"/>
    </source>
</evidence>
<feature type="transmembrane region" description="Helical" evidence="1">
    <location>
        <begin position="29"/>
        <end position="51"/>
    </location>
</feature>